<comment type="caution">
    <text evidence="1">The sequence shown here is derived from an EMBL/GenBank/DDBJ whole genome shotgun (WGS) entry which is preliminary data.</text>
</comment>
<evidence type="ECO:0000313" key="1">
    <source>
        <dbReference type="EMBL" id="CAE6488051.1"/>
    </source>
</evidence>
<dbReference type="AlphaFoldDB" id="A0A812EZA0"/>
<dbReference type="EMBL" id="CAJNAQ010000002">
    <property type="protein sequence ID" value="CAE6488051.1"/>
    <property type="molecule type" value="Genomic_DNA"/>
</dbReference>
<dbReference type="Proteomes" id="UP000655759">
    <property type="component" value="Unassembled WGS sequence"/>
</dbReference>
<organism evidence="1 2">
    <name type="scientific">Candidatus Nitrosotenuis uzonensis</name>
    <dbReference type="NCBI Taxonomy" id="1407055"/>
    <lineage>
        <taxon>Archaea</taxon>
        <taxon>Nitrososphaerota</taxon>
        <taxon>Candidatus Nitrosotenuis</taxon>
    </lineage>
</organism>
<proteinExistence type="predicted"/>
<evidence type="ECO:0000313" key="2">
    <source>
        <dbReference type="Proteomes" id="UP000655759"/>
    </source>
</evidence>
<gene>
    <name evidence="1" type="ORF">NUZ5A_20404</name>
</gene>
<name>A0A812EZA0_9ARCH</name>
<sequence length="76" mass="8164">MNITTPPPNITRNLPSNSSVVGNSVGILVVPSLKSYIVLNIIKPPIIATIAPDQRNAPDNMGSIYYPPISMICECQ</sequence>
<reference evidence="1" key="1">
    <citation type="submission" date="2021-02" db="EMBL/GenBank/DDBJ databases">
        <authorList>
            <person name="Han P."/>
        </authorList>
    </citation>
    <scope>NUCLEOTIDE SEQUENCE</scope>
    <source>
        <strain evidence="1">Candidatus Nitrosotenuis uzonensis 5A</strain>
    </source>
</reference>
<accession>A0A812EZA0</accession>
<protein>
    <submittedName>
        <fullName evidence="1">Uncharacterized protein</fullName>
    </submittedName>
</protein>